<dbReference type="OrthoDB" id="2393597at2759"/>
<organism evidence="1 2">
    <name type="scientific">Funneliformis caledonium</name>
    <dbReference type="NCBI Taxonomy" id="1117310"/>
    <lineage>
        <taxon>Eukaryota</taxon>
        <taxon>Fungi</taxon>
        <taxon>Fungi incertae sedis</taxon>
        <taxon>Mucoromycota</taxon>
        <taxon>Glomeromycotina</taxon>
        <taxon>Glomeromycetes</taxon>
        <taxon>Glomerales</taxon>
        <taxon>Glomeraceae</taxon>
        <taxon>Funneliformis</taxon>
    </lineage>
</organism>
<accession>A0A9N9E1C8</accession>
<dbReference type="EMBL" id="CAJVPQ010004913">
    <property type="protein sequence ID" value="CAG8660487.1"/>
    <property type="molecule type" value="Genomic_DNA"/>
</dbReference>
<reference evidence="1" key="1">
    <citation type="submission" date="2021-06" db="EMBL/GenBank/DDBJ databases">
        <authorList>
            <person name="Kallberg Y."/>
            <person name="Tangrot J."/>
            <person name="Rosling A."/>
        </authorList>
    </citation>
    <scope>NUCLEOTIDE SEQUENCE</scope>
    <source>
        <strain evidence="1">UK204</strain>
    </source>
</reference>
<proteinExistence type="predicted"/>
<dbReference type="AlphaFoldDB" id="A0A9N9E1C8"/>
<evidence type="ECO:0000313" key="1">
    <source>
        <dbReference type="EMBL" id="CAG8660487.1"/>
    </source>
</evidence>
<name>A0A9N9E1C8_9GLOM</name>
<protein>
    <submittedName>
        <fullName evidence="1">2865_t:CDS:1</fullName>
    </submittedName>
</protein>
<dbReference type="Proteomes" id="UP000789570">
    <property type="component" value="Unassembled WGS sequence"/>
</dbReference>
<evidence type="ECO:0000313" key="2">
    <source>
        <dbReference type="Proteomes" id="UP000789570"/>
    </source>
</evidence>
<keyword evidence="2" id="KW-1185">Reference proteome</keyword>
<comment type="caution">
    <text evidence="1">The sequence shown here is derived from an EMBL/GenBank/DDBJ whole genome shotgun (WGS) entry which is preliminary data.</text>
</comment>
<sequence length="80" mass="9201">CFDNRQGFTIAAHIPSSYLIYYLGNGNFIELDEKVGLLTITGNALEQFHYFNQEETKKMLQRILGTNSTRNTKSKIQNNK</sequence>
<gene>
    <name evidence="1" type="ORF">FCALED_LOCUS11524</name>
</gene>
<feature type="non-terminal residue" evidence="1">
    <location>
        <position position="1"/>
    </location>
</feature>